<dbReference type="eggNOG" id="ENOG5032XRS">
    <property type="taxonomic scope" value="Bacteria"/>
</dbReference>
<feature type="transmembrane region" description="Helical" evidence="1">
    <location>
        <begin position="7"/>
        <end position="28"/>
    </location>
</feature>
<evidence type="ECO:0000313" key="2">
    <source>
        <dbReference type="EMBL" id="ADX67298.1"/>
    </source>
</evidence>
<proteinExistence type="predicted"/>
<keyword evidence="1" id="KW-0472">Membrane</keyword>
<reference evidence="2 3" key="1">
    <citation type="journal article" date="2011" name="Stand. Genomic Sci.">
        <title>Complete genome sequence of Weeksella virosa type strain (9751).</title>
        <authorList>
            <person name="Lang E."/>
            <person name="Teshima H."/>
            <person name="Lucas S."/>
            <person name="Lapidus A."/>
            <person name="Hammon N."/>
            <person name="Deshpande S."/>
            <person name="Nolan M."/>
            <person name="Cheng J.F."/>
            <person name="Pitluck S."/>
            <person name="Liolios K."/>
            <person name="Pagani I."/>
            <person name="Mikhailova N."/>
            <person name="Ivanova N."/>
            <person name="Mavromatis K."/>
            <person name="Pati A."/>
            <person name="Tapia R."/>
            <person name="Han C."/>
            <person name="Goodwin L."/>
            <person name="Chen A."/>
            <person name="Palaniappan K."/>
            <person name="Land M."/>
            <person name="Hauser L."/>
            <person name="Chang Y.J."/>
            <person name="Jeffries C.D."/>
            <person name="Brambilla E.M."/>
            <person name="Kopitz M."/>
            <person name="Rohde M."/>
            <person name="Goker M."/>
            <person name="Tindall B.J."/>
            <person name="Detter J.C."/>
            <person name="Woyke T."/>
            <person name="Bristow J."/>
            <person name="Eisen J.A."/>
            <person name="Markowitz V."/>
            <person name="Hugenholtz P."/>
            <person name="Klenk H.P."/>
            <person name="Kyrpides N.C."/>
        </authorList>
    </citation>
    <scope>NUCLEOTIDE SEQUENCE [LARGE SCALE GENOMIC DNA]</scope>
    <source>
        <strain evidence="3">ATCC 43766 / DSM 16922 / JCM 21250 / NBRC 16016 / NCTC 11634 / CL345/78</strain>
    </source>
</reference>
<dbReference type="KEGG" id="wvi:Weevi_0579"/>
<feature type="transmembrane region" description="Helical" evidence="1">
    <location>
        <begin position="161"/>
        <end position="183"/>
    </location>
</feature>
<dbReference type="AlphaFoldDB" id="F0NZN9"/>
<evidence type="ECO:0008006" key="4">
    <source>
        <dbReference type="Google" id="ProtNLM"/>
    </source>
</evidence>
<keyword evidence="3" id="KW-1185">Reference proteome</keyword>
<dbReference type="InterPro" id="IPR025250">
    <property type="entry name" value="DUF4199"/>
</dbReference>
<name>F0NZN9_WEEVC</name>
<dbReference type="OrthoDB" id="1273153at2"/>
<dbReference type="RefSeq" id="WP_013597690.1">
    <property type="nucleotide sequence ID" value="NC_015144.1"/>
</dbReference>
<gene>
    <name evidence="2" type="ordered locus">Weevi_0579</name>
</gene>
<dbReference type="EMBL" id="CP002455">
    <property type="protein sequence ID" value="ADX67298.1"/>
    <property type="molecule type" value="Genomic_DNA"/>
</dbReference>
<dbReference type="Proteomes" id="UP000008641">
    <property type="component" value="Chromosome"/>
</dbReference>
<evidence type="ECO:0000256" key="1">
    <source>
        <dbReference type="SAM" id="Phobius"/>
    </source>
</evidence>
<dbReference type="HOGENOM" id="CLU_092726_0_0_10"/>
<feature type="transmembrane region" description="Helical" evidence="1">
    <location>
        <begin position="92"/>
        <end position="117"/>
    </location>
</feature>
<dbReference type="STRING" id="865938.Weevi_0579"/>
<feature type="transmembrane region" description="Helical" evidence="1">
    <location>
        <begin position="40"/>
        <end position="62"/>
    </location>
</feature>
<reference evidence="3" key="2">
    <citation type="journal article" date="2011" name="Stand. Genomic Sci.">
        <title>Complete genome sequence of Weeksella virosa type strain (9751T).</title>
        <authorList>
            <person name="Lang E."/>
            <person name="Teshima H."/>
            <person name="Lucas S."/>
            <person name="Lapidus A."/>
            <person name="Hammon N."/>
            <person name="Deshpande S."/>
            <person name="Nolan M."/>
            <person name="Cheng J."/>
            <person name="Pitluck S."/>
            <person name="Liolios K."/>
            <person name="Pagani I."/>
            <person name="Mikhailova N."/>
            <person name="Ivanova N."/>
            <person name="Mavromatis K."/>
            <person name="Pati A."/>
            <person name="Tapia R."/>
            <person name="Han C."/>
            <person name="Goodwin L."/>
            <person name="Chen A."/>
            <person name="Palaniappan K."/>
            <person name="Land M."/>
            <person name="Hauser L."/>
            <person name="Chang Y."/>
            <person name="Jeffries C."/>
            <person name="Brambilla E."/>
            <person name="Kopitz M."/>
            <person name="Rohde M."/>
            <person name="Goker M."/>
            <person name="Tindall B."/>
            <person name="Detter J."/>
            <person name="Woyke T."/>
            <person name="Bristow J."/>
            <person name="Eisen J."/>
            <person name="Markowitz V."/>
            <person name="Hugenholtz P."/>
            <person name="Klenk H."/>
            <person name="Kyrpides N."/>
        </authorList>
    </citation>
    <scope>NUCLEOTIDE SEQUENCE [LARGE SCALE GENOMIC DNA]</scope>
    <source>
        <strain evidence="3">ATCC 43766 / DSM 16922 / JCM 21250 / NBRC 16016 / NCTC 11634 / CL345/78</strain>
    </source>
</reference>
<protein>
    <recommendedName>
        <fullName evidence="4">DUF4199 domain-containing protein</fullName>
    </recommendedName>
</protein>
<organism evidence="2 3">
    <name type="scientific">Weeksella virosa (strain ATCC 43766 / DSM 16922 / JCM 21250 / CCUG 30538 / CDC 9751 / IAM 14551 / NBRC 16016 / NCTC 11634 / CL345/78)</name>
    <dbReference type="NCBI Taxonomy" id="865938"/>
    <lineage>
        <taxon>Bacteria</taxon>
        <taxon>Pseudomonadati</taxon>
        <taxon>Bacteroidota</taxon>
        <taxon>Flavobacteriia</taxon>
        <taxon>Flavobacteriales</taxon>
        <taxon>Weeksellaceae</taxon>
        <taxon>Weeksella</taxon>
    </lineage>
</organism>
<keyword evidence="1" id="KW-0812">Transmembrane</keyword>
<dbReference type="Pfam" id="PF13858">
    <property type="entry name" value="DUF4199"/>
    <property type="match status" value="1"/>
</dbReference>
<keyword evidence="1" id="KW-1133">Transmembrane helix</keyword>
<sequence length="188" mass="21706">MNQLSTFIKDAVILVAATLVIFFGYYMIFSTNGSITAKSFYKTSIFLNAFVLVPLYGGYAFYKVFTYSKRKAKTATEIEHLMTFREGLREGFLPLFLGGSVSLIIIFIFMNTSGLWLQDVLKDGFMDTFSDNNEASIKEDIQKLREDESVMGVNLFSFRNFFAFYPLVLLYYIMISAFFAQFLKKRIY</sequence>
<accession>F0NZN9</accession>
<evidence type="ECO:0000313" key="3">
    <source>
        <dbReference type="Proteomes" id="UP000008641"/>
    </source>
</evidence>